<dbReference type="Pfam" id="PF13581">
    <property type="entry name" value="HATPase_c_2"/>
    <property type="match status" value="1"/>
</dbReference>
<comment type="caution">
    <text evidence="4">The sequence shown here is derived from an EMBL/GenBank/DDBJ whole genome shotgun (WGS) entry which is preliminary data.</text>
</comment>
<protein>
    <submittedName>
        <fullName evidence="4">ATP-binding protein</fullName>
    </submittedName>
</protein>
<evidence type="ECO:0000259" key="3">
    <source>
        <dbReference type="Pfam" id="PF13581"/>
    </source>
</evidence>
<dbReference type="GO" id="GO:0005524">
    <property type="term" value="F:ATP binding"/>
    <property type="evidence" value="ECO:0007669"/>
    <property type="project" value="UniProtKB-KW"/>
</dbReference>
<dbReference type="Proteomes" id="UP001431313">
    <property type="component" value="Unassembled WGS sequence"/>
</dbReference>
<dbReference type="Gene3D" id="3.30.565.10">
    <property type="entry name" value="Histidine kinase-like ATPase, C-terminal domain"/>
    <property type="match status" value="1"/>
</dbReference>
<dbReference type="PANTHER" id="PTHR35526">
    <property type="entry name" value="ANTI-SIGMA-F FACTOR RSBW-RELATED"/>
    <property type="match status" value="1"/>
</dbReference>
<keyword evidence="4" id="KW-0547">Nucleotide-binding</keyword>
<feature type="compositionally biased region" description="Gly residues" evidence="2">
    <location>
        <begin position="143"/>
        <end position="157"/>
    </location>
</feature>
<dbReference type="EMBL" id="JANUGQ010000012">
    <property type="protein sequence ID" value="MCS0637197.1"/>
    <property type="molecule type" value="Genomic_DNA"/>
</dbReference>
<keyword evidence="1" id="KW-0723">Serine/threonine-protein kinase</keyword>
<evidence type="ECO:0000256" key="1">
    <source>
        <dbReference type="ARBA" id="ARBA00022527"/>
    </source>
</evidence>
<dbReference type="InterPro" id="IPR050267">
    <property type="entry name" value="Anti-sigma-factor_SerPK"/>
</dbReference>
<keyword evidence="1" id="KW-0808">Transferase</keyword>
<evidence type="ECO:0000256" key="2">
    <source>
        <dbReference type="SAM" id="MobiDB-lite"/>
    </source>
</evidence>
<keyword evidence="1" id="KW-0418">Kinase</keyword>
<dbReference type="PANTHER" id="PTHR35526:SF3">
    <property type="entry name" value="ANTI-SIGMA-F FACTOR RSBW"/>
    <property type="match status" value="1"/>
</dbReference>
<feature type="region of interest" description="Disordered" evidence="2">
    <location>
        <begin position="137"/>
        <end position="187"/>
    </location>
</feature>
<sequence>MPPEERDFDVKLAPTPHGARAARLLAVARLGAWEVPEAAVEAAALIVAELAANAFTHGRLPGRDFRLALKVPGDGRVLRIEVTDTRAERLPGTRPGRPVFDSESGRGLLLVDALASRWGAASEPVPRKTVWAELDLAPETGFPGSGEPGRGGPGGPSGERNEREETQLSPAPPARTVGSLRRVNLGN</sequence>
<keyword evidence="5" id="KW-1185">Reference proteome</keyword>
<accession>A0ABT2CIG4</accession>
<evidence type="ECO:0000313" key="4">
    <source>
        <dbReference type="EMBL" id="MCS0637197.1"/>
    </source>
</evidence>
<dbReference type="CDD" id="cd16936">
    <property type="entry name" value="HATPase_RsbW-like"/>
    <property type="match status" value="1"/>
</dbReference>
<organism evidence="4 5">
    <name type="scientific">Streptomyces pyxinae</name>
    <dbReference type="NCBI Taxonomy" id="2970734"/>
    <lineage>
        <taxon>Bacteria</taxon>
        <taxon>Bacillati</taxon>
        <taxon>Actinomycetota</taxon>
        <taxon>Actinomycetes</taxon>
        <taxon>Kitasatosporales</taxon>
        <taxon>Streptomycetaceae</taxon>
        <taxon>Streptomyces</taxon>
    </lineage>
</organism>
<feature type="domain" description="Histidine kinase/HSP90-like ATPase" evidence="3">
    <location>
        <begin position="14"/>
        <end position="117"/>
    </location>
</feature>
<dbReference type="SUPFAM" id="SSF55874">
    <property type="entry name" value="ATPase domain of HSP90 chaperone/DNA topoisomerase II/histidine kinase"/>
    <property type="match status" value="1"/>
</dbReference>
<dbReference type="InterPro" id="IPR003594">
    <property type="entry name" value="HATPase_dom"/>
</dbReference>
<keyword evidence="4" id="KW-0067">ATP-binding</keyword>
<reference evidence="4" key="1">
    <citation type="submission" date="2022-08" db="EMBL/GenBank/DDBJ databases">
        <authorList>
            <person name="Somphong A."/>
            <person name="Phongsopitanun W."/>
        </authorList>
    </citation>
    <scope>NUCLEOTIDE SEQUENCE</scope>
    <source>
        <strain evidence="4">LP05-1</strain>
    </source>
</reference>
<evidence type="ECO:0000313" key="5">
    <source>
        <dbReference type="Proteomes" id="UP001431313"/>
    </source>
</evidence>
<dbReference type="InterPro" id="IPR036890">
    <property type="entry name" value="HATPase_C_sf"/>
</dbReference>
<name>A0ABT2CIG4_9ACTN</name>
<dbReference type="RefSeq" id="WP_258788436.1">
    <property type="nucleotide sequence ID" value="NZ_JANUGQ010000012.1"/>
</dbReference>
<proteinExistence type="predicted"/>
<gene>
    <name evidence="4" type="ORF">NX801_16310</name>
</gene>